<dbReference type="GO" id="GO:0016020">
    <property type="term" value="C:membrane"/>
    <property type="evidence" value="ECO:0007669"/>
    <property type="project" value="UniProtKB-SubCell"/>
</dbReference>
<name>A0A8H7BS81_9FUNG</name>
<evidence type="ECO:0000256" key="1">
    <source>
        <dbReference type="ARBA" id="ARBA00004141"/>
    </source>
</evidence>
<proteinExistence type="inferred from homology"/>
<feature type="transmembrane region" description="Helical" evidence="8">
    <location>
        <begin position="125"/>
        <end position="146"/>
    </location>
</feature>
<feature type="transmembrane region" description="Helical" evidence="8">
    <location>
        <begin position="294"/>
        <end position="321"/>
    </location>
</feature>
<dbReference type="Proteomes" id="UP000605846">
    <property type="component" value="Unassembled WGS sequence"/>
</dbReference>
<keyword evidence="6 8" id="KW-0472">Membrane</keyword>
<dbReference type="InterPro" id="IPR005828">
    <property type="entry name" value="MFS_sugar_transport-like"/>
</dbReference>
<organism evidence="10 11">
    <name type="scientific">Apophysomyces ossiformis</name>
    <dbReference type="NCBI Taxonomy" id="679940"/>
    <lineage>
        <taxon>Eukaryota</taxon>
        <taxon>Fungi</taxon>
        <taxon>Fungi incertae sedis</taxon>
        <taxon>Mucoromycota</taxon>
        <taxon>Mucoromycotina</taxon>
        <taxon>Mucoromycetes</taxon>
        <taxon>Mucorales</taxon>
        <taxon>Mucorineae</taxon>
        <taxon>Mucoraceae</taxon>
        <taxon>Apophysomyces</taxon>
    </lineage>
</organism>
<evidence type="ECO:0000259" key="9">
    <source>
        <dbReference type="PROSITE" id="PS50850"/>
    </source>
</evidence>
<feature type="transmembrane region" description="Helical" evidence="8">
    <location>
        <begin position="389"/>
        <end position="412"/>
    </location>
</feature>
<keyword evidence="4 8" id="KW-0812">Transmembrane</keyword>
<dbReference type="PANTHER" id="PTHR23503">
    <property type="entry name" value="SOLUTE CARRIER FAMILY 2"/>
    <property type="match status" value="1"/>
</dbReference>
<dbReference type="InterPro" id="IPR045263">
    <property type="entry name" value="GLUT"/>
</dbReference>
<gene>
    <name evidence="10" type="ORF">EC973_008930</name>
</gene>
<evidence type="ECO:0000256" key="8">
    <source>
        <dbReference type="SAM" id="Phobius"/>
    </source>
</evidence>
<feature type="transmembrane region" description="Helical" evidence="8">
    <location>
        <begin position="158"/>
        <end position="180"/>
    </location>
</feature>
<dbReference type="GO" id="GO:0015149">
    <property type="term" value="F:hexose transmembrane transporter activity"/>
    <property type="evidence" value="ECO:0007669"/>
    <property type="project" value="TreeGrafter"/>
</dbReference>
<dbReference type="InterPro" id="IPR005829">
    <property type="entry name" value="Sugar_transporter_CS"/>
</dbReference>
<dbReference type="PROSITE" id="PS00216">
    <property type="entry name" value="SUGAR_TRANSPORT_1"/>
    <property type="match status" value="1"/>
</dbReference>
<keyword evidence="5 8" id="KW-1133">Transmembrane helix</keyword>
<evidence type="ECO:0000256" key="4">
    <source>
        <dbReference type="ARBA" id="ARBA00022692"/>
    </source>
</evidence>
<dbReference type="AlphaFoldDB" id="A0A8H7BS81"/>
<feature type="transmembrane region" description="Helical" evidence="8">
    <location>
        <begin position="12"/>
        <end position="28"/>
    </location>
</feature>
<evidence type="ECO:0000313" key="10">
    <source>
        <dbReference type="EMBL" id="KAF7726350.1"/>
    </source>
</evidence>
<feature type="transmembrane region" description="Helical" evidence="8">
    <location>
        <begin position="424"/>
        <end position="447"/>
    </location>
</feature>
<dbReference type="InterPro" id="IPR020846">
    <property type="entry name" value="MFS_dom"/>
</dbReference>
<dbReference type="EMBL" id="JABAYA010000080">
    <property type="protein sequence ID" value="KAF7726350.1"/>
    <property type="molecule type" value="Genomic_DNA"/>
</dbReference>
<feature type="domain" description="Major facilitator superfamily (MFS) profile" evidence="9">
    <location>
        <begin position="15"/>
        <end position="478"/>
    </location>
</feature>
<evidence type="ECO:0000256" key="5">
    <source>
        <dbReference type="ARBA" id="ARBA00022989"/>
    </source>
</evidence>
<dbReference type="PANTHER" id="PTHR23503:SF8">
    <property type="entry name" value="FACILITATED GLUCOSE TRANSPORTER PROTEIN 1"/>
    <property type="match status" value="1"/>
</dbReference>
<dbReference type="InterPro" id="IPR003663">
    <property type="entry name" value="Sugar/inositol_transpt"/>
</dbReference>
<dbReference type="PROSITE" id="PS00217">
    <property type="entry name" value="SUGAR_TRANSPORT_2"/>
    <property type="match status" value="1"/>
</dbReference>
<sequence length="508" mass="54376">MDSREAGLRPYVLFCVIVASLGALNSGFNTSGLNIPGDAVRYCPGVPKGQVTYYENSPLPQCLPMGDWIWGVATGMFAIGGLLGAMVANPMAKRFGRRDAMILINVSFFIGATLLSTATTSAQFAIGRIFVGIGSGFMTVVISMYIAEISPPKYRGALGSMLQLFMTIGILVIEAIGLGLSTAVGWRIVVVMTVAPAILQMVLLPFCARSPRWLITENRVDEARVELLKLRNGDIEEEFADMVLALSKGGGQEKKAAPANEGDSAVGFQANEEKSTAFESEVSLNFWQIMKIPVLAVLSIKMMLIHAASQLTGINAIMYYSTSIFAMSFADKAAYVTVGVAALNVVLTFVGLGLIDRLGRKMLLLISAVGMCIFGVLMCIALKYAIGPLQVICVMLFVASFAVGLGMIPFVLTAEVYPTYAVGAASSVALAVNWLSNFIIGLIFPTLQSACGPYVFLIFAGISFAVGFFIFIFVPETKKKSIEQLGRELGWANLDLATLLAVKGKETN</sequence>
<feature type="transmembrane region" description="Helical" evidence="8">
    <location>
        <begin position="362"/>
        <end position="383"/>
    </location>
</feature>
<evidence type="ECO:0000313" key="11">
    <source>
        <dbReference type="Proteomes" id="UP000605846"/>
    </source>
</evidence>
<dbReference type="SUPFAM" id="SSF103473">
    <property type="entry name" value="MFS general substrate transporter"/>
    <property type="match status" value="1"/>
</dbReference>
<evidence type="ECO:0000256" key="3">
    <source>
        <dbReference type="ARBA" id="ARBA00022448"/>
    </source>
</evidence>
<dbReference type="PROSITE" id="PS50850">
    <property type="entry name" value="MFS"/>
    <property type="match status" value="1"/>
</dbReference>
<dbReference type="Gene3D" id="1.20.1250.20">
    <property type="entry name" value="MFS general substrate transporter like domains"/>
    <property type="match status" value="1"/>
</dbReference>
<keyword evidence="11" id="KW-1185">Reference proteome</keyword>
<evidence type="ECO:0000256" key="6">
    <source>
        <dbReference type="ARBA" id="ARBA00023136"/>
    </source>
</evidence>
<comment type="subcellular location">
    <subcellularLocation>
        <location evidence="1">Membrane</location>
        <topology evidence="1">Multi-pass membrane protein</topology>
    </subcellularLocation>
</comment>
<dbReference type="NCBIfam" id="TIGR00879">
    <property type="entry name" value="SP"/>
    <property type="match status" value="1"/>
</dbReference>
<comment type="similarity">
    <text evidence="2 7">Belongs to the major facilitator superfamily. Sugar transporter (TC 2.A.1.1) family.</text>
</comment>
<evidence type="ECO:0000256" key="7">
    <source>
        <dbReference type="RuleBase" id="RU003346"/>
    </source>
</evidence>
<dbReference type="OrthoDB" id="4540492at2759"/>
<dbReference type="InterPro" id="IPR036259">
    <property type="entry name" value="MFS_trans_sf"/>
</dbReference>
<reference evidence="10" key="1">
    <citation type="submission" date="2020-01" db="EMBL/GenBank/DDBJ databases">
        <title>Genome Sequencing of Three Apophysomyces-Like Fungal Strains Confirms a Novel Fungal Genus in the Mucoromycota with divergent Burkholderia-like Endosymbiotic Bacteria.</title>
        <authorList>
            <person name="Stajich J.E."/>
            <person name="Macias A.M."/>
            <person name="Carter-House D."/>
            <person name="Lovett B."/>
            <person name="Kasson L.R."/>
            <person name="Berry K."/>
            <person name="Grigoriev I."/>
            <person name="Chang Y."/>
            <person name="Spatafora J."/>
            <person name="Kasson M.T."/>
        </authorList>
    </citation>
    <scope>NUCLEOTIDE SEQUENCE</scope>
    <source>
        <strain evidence="10">NRRL A-21654</strain>
    </source>
</reference>
<accession>A0A8H7BS81</accession>
<feature type="transmembrane region" description="Helical" evidence="8">
    <location>
        <begin position="100"/>
        <end position="119"/>
    </location>
</feature>
<dbReference type="PRINTS" id="PR00171">
    <property type="entry name" value="SUGRTRNSPORT"/>
</dbReference>
<evidence type="ECO:0000256" key="2">
    <source>
        <dbReference type="ARBA" id="ARBA00010992"/>
    </source>
</evidence>
<protein>
    <recommendedName>
        <fullName evidence="9">Major facilitator superfamily (MFS) profile domain-containing protein</fullName>
    </recommendedName>
</protein>
<dbReference type="Pfam" id="PF00083">
    <property type="entry name" value="Sugar_tr"/>
    <property type="match status" value="1"/>
</dbReference>
<feature type="transmembrane region" description="Helical" evidence="8">
    <location>
        <begin position="453"/>
        <end position="474"/>
    </location>
</feature>
<keyword evidence="3 7" id="KW-0813">Transport</keyword>
<comment type="caution">
    <text evidence="10">The sequence shown here is derived from an EMBL/GenBank/DDBJ whole genome shotgun (WGS) entry which is preliminary data.</text>
</comment>
<feature type="transmembrane region" description="Helical" evidence="8">
    <location>
        <begin position="68"/>
        <end position="88"/>
    </location>
</feature>
<feature type="transmembrane region" description="Helical" evidence="8">
    <location>
        <begin position="333"/>
        <end position="355"/>
    </location>
</feature>
<feature type="transmembrane region" description="Helical" evidence="8">
    <location>
        <begin position="186"/>
        <end position="208"/>
    </location>
</feature>